<dbReference type="AlphaFoldDB" id="E6QLT3"/>
<proteinExistence type="predicted"/>
<protein>
    <submittedName>
        <fullName evidence="1">Uncharacterized protein</fullName>
    </submittedName>
</protein>
<evidence type="ECO:0000313" key="1">
    <source>
        <dbReference type="EMBL" id="CBI08204.1"/>
    </source>
</evidence>
<reference evidence="1" key="1">
    <citation type="submission" date="2009-10" db="EMBL/GenBank/DDBJ databases">
        <title>Diversity of trophic interactions inside an arsenic-rich microbial ecosystem.</title>
        <authorList>
            <person name="Bertin P.N."/>
            <person name="Heinrich-Salmeron A."/>
            <person name="Pelletier E."/>
            <person name="Goulhen-Chollet F."/>
            <person name="Arsene-Ploetze F."/>
            <person name="Gallien S."/>
            <person name="Calteau A."/>
            <person name="Vallenet D."/>
            <person name="Casiot C."/>
            <person name="Chane-Woon-Ming B."/>
            <person name="Giloteaux L."/>
            <person name="Barakat M."/>
            <person name="Bonnefoy V."/>
            <person name="Bruneel O."/>
            <person name="Chandler M."/>
            <person name="Cleiss J."/>
            <person name="Duran R."/>
            <person name="Elbaz-Poulichet F."/>
            <person name="Fonknechten N."/>
            <person name="Lauga B."/>
            <person name="Mornico D."/>
            <person name="Ortet P."/>
            <person name="Schaeffer C."/>
            <person name="Siguier P."/>
            <person name="Alexander Thil Smith A."/>
            <person name="Van Dorsselaer A."/>
            <person name="Weissenbach J."/>
            <person name="Medigue C."/>
            <person name="Le Paslier D."/>
        </authorList>
    </citation>
    <scope>NUCLEOTIDE SEQUENCE</scope>
</reference>
<gene>
    <name evidence="1" type="ORF">CARN6_1648</name>
</gene>
<organism evidence="1">
    <name type="scientific">mine drainage metagenome</name>
    <dbReference type="NCBI Taxonomy" id="410659"/>
    <lineage>
        <taxon>unclassified sequences</taxon>
        <taxon>metagenomes</taxon>
        <taxon>ecological metagenomes</taxon>
    </lineage>
</organism>
<sequence>MRDVWLKPILFHALYRGNTRYRQADLVTPLVADCFLKNQK</sequence>
<dbReference type="EMBL" id="CABQ01000192">
    <property type="protein sequence ID" value="CBI08204.1"/>
    <property type="molecule type" value="Genomic_DNA"/>
</dbReference>
<name>E6QLT3_9ZZZZ</name>
<accession>E6QLT3</accession>
<comment type="caution">
    <text evidence="1">The sequence shown here is derived from an EMBL/GenBank/DDBJ whole genome shotgun (WGS) entry which is preliminary data.</text>
</comment>